<dbReference type="InterPro" id="IPR001584">
    <property type="entry name" value="Integrase_cat-core"/>
</dbReference>
<name>A0A5B8T1W4_LEUPS</name>
<accession>A0A5B8T1W4</accession>
<evidence type="ECO:0000259" key="2">
    <source>
        <dbReference type="PROSITE" id="PS50994"/>
    </source>
</evidence>
<dbReference type="Pfam" id="PF13936">
    <property type="entry name" value="HTH_38"/>
    <property type="match status" value="1"/>
</dbReference>
<organism evidence="3 4">
    <name type="scientific">Leuconostoc pseudomesenteroides</name>
    <dbReference type="NCBI Taxonomy" id="33968"/>
    <lineage>
        <taxon>Bacteria</taxon>
        <taxon>Bacillati</taxon>
        <taxon>Bacillota</taxon>
        <taxon>Bacilli</taxon>
        <taxon>Lactobacillales</taxon>
        <taxon>Lactobacillaceae</taxon>
        <taxon>Leuconostoc</taxon>
    </lineage>
</organism>
<dbReference type="KEGG" id="lpse:FGL85_07400"/>
<dbReference type="Pfam" id="PF00665">
    <property type="entry name" value="rve"/>
    <property type="match status" value="1"/>
</dbReference>
<dbReference type="GO" id="GO:0003676">
    <property type="term" value="F:nucleic acid binding"/>
    <property type="evidence" value="ECO:0007669"/>
    <property type="project" value="InterPro"/>
</dbReference>
<dbReference type="InterPro" id="IPR051917">
    <property type="entry name" value="Transposase-Integrase"/>
</dbReference>
<dbReference type="Proteomes" id="UP000321296">
    <property type="component" value="Chromosome"/>
</dbReference>
<evidence type="ECO:0000256" key="1">
    <source>
        <dbReference type="ARBA" id="ARBA00023172"/>
    </source>
</evidence>
<dbReference type="GO" id="GO:0032196">
    <property type="term" value="P:transposition"/>
    <property type="evidence" value="ECO:0007669"/>
    <property type="project" value="TreeGrafter"/>
</dbReference>
<dbReference type="PANTHER" id="PTHR10948:SF23">
    <property type="entry name" value="TRANSPOSASE INSI FOR INSERTION SEQUENCE ELEMENT IS30A-RELATED"/>
    <property type="match status" value="1"/>
</dbReference>
<protein>
    <submittedName>
        <fullName evidence="3">IS30 family transposase</fullName>
    </submittedName>
</protein>
<dbReference type="GO" id="GO:0015074">
    <property type="term" value="P:DNA integration"/>
    <property type="evidence" value="ECO:0007669"/>
    <property type="project" value="InterPro"/>
</dbReference>
<dbReference type="InterPro" id="IPR025246">
    <property type="entry name" value="IS30-like_HTH"/>
</dbReference>
<dbReference type="Gene3D" id="3.30.420.10">
    <property type="entry name" value="Ribonuclease H-like superfamily/Ribonuclease H"/>
    <property type="match status" value="1"/>
</dbReference>
<dbReference type="GO" id="GO:0005829">
    <property type="term" value="C:cytosol"/>
    <property type="evidence" value="ECO:0007669"/>
    <property type="project" value="TreeGrafter"/>
</dbReference>
<dbReference type="PANTHER" id="PTHR10948">
    <property type="entry name" value="TRANSPOSASE"/>
    <property type="match status" value="1"/>
</dbReference>
<proteinExistence type="predicted"/>
<evidence type="ECO:0000313" key="3">
    <source>
        <dbReference type="EMBL" id="QEA42344.1"/>
    </source>
</evidence>
<dbReference type="EMBL" id="CP042383">
    <property type="protein sequence ID" value="QEA42344.1"/>
    <property type="molecule type" value="Genomic_DNA"/>
</dbReference>
<dbReference type="GO" id="GO:0006310">
    <property type="term" value="P:DNA recombination"/>
    <property type="evidence" value="ECO:0007669"/>
    <property type="project" value="UniProtKB-KW"/>
</dbReference>
<dbReference type="AlphaFoldDB" id="A0A5B8T1W4"/>
<sequence length="350" mass="41610">MQNKEINEQNKHFTHLTYKDRVRIEELLKHNVSFSKIARELGRSKSTIVDEINRNSRYQDKHLSTKLKAKGYDADGAEYFAHQRWYAKSTQRLKLSHHWQKVINEYLANGYSLMQISQGTRVPYSVNSLYNYAKHNLINFTHKKYRIKRKYDVRSTQSDSKFFIKRSIETRSERVNQRLEFGHWEADGVESPQGIKPLVITFVERQTRFMVAIKAHSKSGHDVAEVTRMFLRRYARYVKSITYDRGNEFANAENMLILESIYKLKVYFATPYASYERGSNEERNRQFRKYFPKGTKFNHVTQEQINRATMLINDKPMGKLGWHSPEHKFTVHQVQIDRKVNNKHTTTKKD</sequence>
<reference evidence="3 4" key="1">
    <citation type="submission" date="2019-06" db="EMBL/GenBank/DDBJ databases">
        <title>Genome analyses of bacteria isolated from kimchi.</title>
        <authorList>
            <person name="Lee S."/>
            <person name="Ahn S."/>
            <person name="Roh S."/>
        </authorList>
    </citation>
    <scope>NUCLEOTIDE SEQUENCE [LARGE SCALE GENOMIC DNA]</scope>
    <source>
        <strain evidence="3 4">CBA3630</strain>
    </source>
</reference>
<dbReference type="SUPFAM" id="SSF53098">
    <property type="entry name" value="Ribonuclease H-like"/>
    <property type="match status" value="1"/>
</dbReference>
<dbReference type="GO" id="GO:0004803">
    <property type="term" value="F:transposase activity"/>
    <property type="evidence" value="ECO:0007669"/>
    <property type="project" value="TreeGrafter"/>
</dbReference>
<dbReference type="InterPro" id="IPR012337">
    <property type="entry name" value="RNaseH-like_sf"/>
</dbReference>
<gene>
    <name evidence="3" type="ORF">FGL85_07400</name>
</gene>
<keyword evidence="1" id="KW-0233">DNA recombination</keyword>
<dbReference type="PROSITE" id="PS50994">
    <property type="entry name" value="INTEGRASE"/>
    <property type="match status" value="1"/>
</dbReference>
<dbReference type="NCBIfam" id="NF033563">
    <property type="entry name" value="transpos_IS30"/>
    <property type="match status" value="1"/>
</dbReference>
<dbReference type="RefSeq" id="WP_147651513.1">
    <property type="nucleotide sequence ID" value="NZ_CP042383.1"/>
</dbReference>
<feature type="domain" description="Integrase catalytic" evidence="2">
    <location>
        <begin position="176"/>
        <end position="333"/>
    </location>
</feature>
<dbReference type="InterPro" id="IPR036397">
    <property type="entry name" value="RNaseH_sf"/>
</dbReference>
<dbReference type="InterPro" id="IPR053392">
    <property type="entry name" value="Transposase_IS30-like"/>
</dbReference>
<evidence type="ECO:0000313" key="4">
    <source>
        <dbReference type="Proteomes" id="UP000321296"/>
    </source>
</evidence>